<dbReference type="InterPro" id="IPR014729">
    <property type="entry name" value="Rossmann-like_a/b/a_fold"/>
</dbReference>
<dbReference type="Gene3D" id="3.40.50.620">
    <property type="entry name" value="HUPs"/>
    <property type="match status" value="2"/>
</dbReference>
<dbReference type="Pfam" id="PF00582">
    <property type="entry name" value="Usp"/>
    <property type="match status" value="2"/>
</dbReference>
<name>A0A846Y4G1_9NOCA</name>
<feature type="domain" description="UspA" evidence="2">
    <location>
        <begin position="163"/>
        <end position="296"/>
    </location>
</feature>
<reference evidence="3 4" key="1">
    <citation type="submission" date="2020-04" db="EMBL/GenBank/DDBJ databases">
        <title>MicrobeNet Type strains.</title>
        <authorList>
            <person name="Nicholson A.C."/>
        </authorList>
    </citation>
    <scope>NUCLEOTIDE SEQUENCE [LARGE SCALE GENOMIC DNA]</scope>
    <source>
        <strain evidence="3 4">JCM 12354</strain>
    </source>
</reference>
<dbReference type="InterPro" id="IPR006016">
    <property type="entry name" value="UspA"/>
</dbReference>
<evidence type="ECO:0000313" key="4">
    <source>
        <dbReference type="Proteomes" id="UP000565711"/>
    </source>
</evidence>
<dbReference type="PANTHER" id="PTHR31964:SF113">
    <property type="entry name" value="USPA DOMAIN-CONTAINING PROTEIN"/>
    <property type="match status" value="1"/>
</dbReference>
<organism evidence="3 4">
    <name type="scientific">Nocardia vermiculata</name>
    <dbReference type="NCBI Taxonomy" id="257274"/>
    <lineage>
        <taxon>Bacteria</taxon>
        <taxon>Bacillati</taxon>
        <taxon>Actinomycetota</taxon>
        <taxon>Actinomycetes</taxon>
        <taxon>Mycobacteriales</taxon>
        <taxon>Nocardiaceae</taxon>
        <taxon>Nocardia</taxon>
    </lineage>
</organism>
<comment type="caution">
    <text evidence="3">The sequence shown here is derived from an EMBL/GenBank/DDBJ whole genome shotgun (WGS) entry which is preliminary data.</text>
</comment>
<evidence type="ECO:0000256" key="1">
    <source>
        <dbReference type="ARBA" id="ARBA00008791"/>
    </source>
</evidence>
<dbReference type="AlphaFoldDB" id="A0A846Y4G1"/>
<accession>A0A846Y4G1</accession>
<evidence type="ECO:0000259" key="2">
    <source>
        <dbReference type="Pfam" id="PF00582"/>
    </source>
</evidence>
<protein>
    <submittedName>
        <fullName evidence="3">Universal stress protein</fullName>
    </submittedName>
</protein>
<sequence>MTEDVSAVRTTEDPGAPIVVAADGSEISYQAVVWAAVDAVLHGRRLEIVVGAVLPTGFGSEIWAGSADWAREDGERILAEAARVARLVNGPLEVKAELVFDPIIPTLVERSEHAHRLVVGSRGRGAVKRALLGSVSTAVVHRAQCPVAVIPGNSATDVVTAAQPVVVGVDGTENSVPAIGVAFDEASRRRVPLIAVHTWSDVSLPEVAVAGWDSMRESERATLSESLAGWREQYPDVDVRPVVWADRPARALTAESEHAQLVVIGSHGRGGFTGMLLGSTGQALLQSAECPVLVVRRR</sequence>
<dbReference type="RefSeq" id="WP_067875991.1">
    <property type="nucleotide sequence ID" value="NZ_JAAXOP010000010.1"/>
</dbReference>
<dbReference type="SUPFAM" id="SSF52402">
    <property type="entry name" value="Adenine nucleotide alpha hydrolases-like"/>
    <property type="match status" value="2"/>
</dbReference>
<dbReference type="PANTHER" id="PTHR31964">
    <property type="entry name" value="ADENINE NUCLEOTIDE ALPHA HYDROLASES-LIKE SUPERFAMILY PROTEIN"/>
    <property type="match status" value="1"/>
</dbReference>
<gene>
    <name evidence="3" type="ORF">HGA08_18230</name>
</gene>
<proteinExistence type="inferred from homology"/>
<dbReference type="PRINTS" id="PR01438">
    <property type="entry name" value="UNVRSLSTRESS"/>
</dbReference>
<keyword evidence="4" id="KW-1185">Reference proteome</keyword>
<dbReference type="InterPro" id="IPR006015">
    <property type="entry name" value="Universal_stress_UspA"/>
</dbReference>
<evidence type="ECO:0000313" key="3">
    <source>
        <dbReference type="EMBL" id="NKY52158.1"/>
    </source>
</evidence>
<dbReference type="Proteomes" id="UP000565711">
    <property type="component" value="Unassembled WGS sequence"/>
</dbReference>
<feature type="domain" description="UspA" evidence="2">
    <location>
        <begin position="17"/>
        <end position="151"/>
    </location>
</feature>
<dbReference type="EMBL" id="JAAXOP010000010">
    <property type="protein sequence ID" value="NKY52158.1"/>
    <property type="molecule type" value="Genomic_DNA"/>
</dbReference>
<comment type="similarity">
    <text evidence="1">Belongs to the universal stress protein A family.</text>
</comment>